<sequence length="552" mass="62155">MQPMHESRDTQIQRLYEQGMSQREIAELYGISGPRVNQILQKVGFDAESRTRKSSAGDVSEAVLAFSSEYGEMVRHLASQGITRAGVIDRFQLILPSVDIVVVGKGISAAGAIFEHWHTPDGALFPERAMKSSIWYLLGRSLGVEEDPKAALATDDFDEMRELSEILDRQGLDRPAIASVVRLIAATRLYHRDNPDAMITRKRHDDIRLQVLSEWGVAAGVATRAWPLASVTVIRRLGGGYWADALRKIGLSPSLKGRRRGHLKYQEDDYDSAVLDYFRYSGMHEQRPSIQGYERWVDIESRSGYDRPAWASLRLRYETWSEVRRFAAKSVDNQSPKTNRMPQSAIALHEAKHSWSRFIEEIDSAPQVKVSAITRNFLCAYVAEFELQRRRWLRSVLDADVGASSRLLDADIISRKLRGLLEQGVTPSAAISDRYIDALGAGDPRLTDGLLRPEVQAELDSLPDEVALQYKLLKAVRNFFTHTSAESEQSVRTAIDNLSGLDPRFALNQAITTRTLSDWLRARDFQRLILLCGSVHELWRAKVVGEAVLRAV</sequence>
<dbReference type="Gene3D" id="1.10.10.60">
    <property type="entry name" value="Homeodomain-like"/>
    <property type="match status" value="1"/>
</dbReference>
<evidence type="ECO:0000313" key="1">
    <source>
        <dbReference type="EMBL" id="TKK90419.1"/>
    </source>
</evidence>
<organism evidence="1 2">
    <name type="scientific">Herbidospora galbida</name>
    <dbReference type="NCBI Taxonomy" id="2575442"/>
    <lineage>
        <taxon>Bacteria</taxon>
        <taxon>Bacillati</taxon>
        <taxon>Actinomycetota</taxon>
        <taxon>Actinomycetes</taxon>
        <taxon>Streptosporangiales</taxon>
        <taxon>Streptosporangiaceae</taxon>
        <taxon>Herbidospora</taxon>
    </lineage>
</organism>
<protein>
    <recommendedName>
        <fullName evidence="3">RNA polymerase sigma-70 region 4 domain-containing protein</fullName>
    </recommendedName>
</protein>
<reference evidence="1 2" key="1">
    <citation type="submission" date="2019-04" db="EMBL/GenBank/DDBJ databases">
        <title>Herbidospora sp. NEAU-GS14.nov., a novel actinomycete isolated from soil.</title>
        <authorList>
            <person name="Han L."/>
        </authorList>
    </citation>
    <scope>NUCLEOTIDE SEQUENCE [LARGE SCALE GENOMIC DNA]</scope>
    <source>
        <strain evidence="1 2">NEAU-GS14</strain>
    </source>
</reference>
<dbReference type="Proteomes" id="UP000308705">
    <property type="component" value="Unassembled WGS sequence"/>
</dbReference>
<dbReference type="OrthoDB" id="3268642at2"/>
<name>A0A4U3MNI3_9ACTN</name>
<evidence type="ECO:0008006" key="3">
    <source>
        <dbReference type="Google" id="ProtNLM"/>
    </source>
</evidence>
<dbReference type="RefSeq" id="WP_137245891.1">
    <property type="nucleotide sequence ID" value="NZ_SZQA01000003.1"/>
</dbReference>
<accession>A0A4U3MNI3</accession>
<gene>
    <name evidence="1" type="ORF">FDA94_05300</name>
</gene>
<evidence type="ECO:0000313" key="2">
    <source>
        <dbReference type="Proteomes" id="UP000308705"/>
    </source>
</evidence>
<dbReference type="EMBL" id="SZQA01000003">
    <property type="protein sequence ID" value="TKK90419.1"/>
    <property type="molecule type" value="Genomic_DNA"/>
</dbReference>
<proteinExistence type="predicted"/>
<keyword evidence="2" id="KW-1185">Reference proteome</keyword>
<dbReference type="AlphaFoldDB" id="A0A4U3MNI3"/>
<comment type="caution">
    <text evidence="1">The sequence shown here is derived from an EMBL/GenBank/DDBJ whole genome shotgun (WGS) entry which is preliminary data.</text>
</comment>